<dbReference type="EMBL" id="LAZR01006800">
    <property type="protein sequence ID" value="KKM89562.1"/>
    <property type="molecule type" value="Genomic_DNA"/>
</dbReference>
<name>A0A0F9P803_9ZZZZ</name>
<sequence length="107" mass="12325">MVETAYEIAVRSLMHEHRYTPEAIERFLKAYRETPVRHIQLECDENLHILIAASFGKRLWSAQVVFGERTDTAAKISKLSIDNFEHQTGGLLRSMRRTLLKAGVINE</sequence>
<organism evidence="1">
    <name type="scientific">marine sediment metagenome</name>
    <dbReference type="NCBI Taxonomy" id="412755"/>
    <lineage>
        <taxon>unclassified sequences</taxon>
        <taxon>metagenomes</taxon>
        <taxon>ecological metagenomes</taxon>
    </lineage>
</organism>
<proteinExistence type="predicted"/>
<reference evidence="1" key="1">
    <citation type="journal article" date="2015" name="Nature">
        <title>Complex archaea that bridge the gap between prokaryotes and eukaryotes.</title>
        <authorList>
            <person name="Spang A."/>
            <person name="Saw J.H."/>
            <person name="Jorgensen S.L."/>
            <person name="Zaremba-Niedzwiedzka K."/>
            <person name="Martijn J."/>
            <person name="Lind A.E."/>
            <person name="van Eijk R."/>
            <person name="Schleper C."/>
            <person name="Guy L."/>
            <person name="Ettema T.J."/>
        </authorList>
    </citation>
    <scope>NUCLEOTIDE SEQUENCE</scope>
</reference>
<accession>A0A0F9P803</accession>
<gene>
    <name evidence="1" type="ORF">LCGC14_1247480</name>
</gene>
<protein>
    <submittedName>
        <fullName evidence="1">Uncharacterized protein</fullName>
    </submittedName>
</protein>
<evidence type="ECO:0000313" key="1">
    <source>
        <dbReference type="EMBL" id="KKM89562.1"/>
    </source>
</evidence>
<comment type="caution">
    <text evidence="1">The sequence shown here is derived from an EMBL/GenBank/DDBJ whole genome shotgun (WGS) entry which is preliminary data.</text>
</comment>
<dbReference type="AlphaFoldDB" id="A0A0F9P803"/>